<keyword evidence="1" id="KW-0547">Nucleotide-binding</keyword>
<dbReference type="EC" id="2.7.1.169" evidence="1"/>
<organism evidence="3 4">
    <name type="scientific">Acidianus manzaensis</name>
    <dbReference type="NCBI Taxonomy" id="282676"/>
    <lineage>
        <taxon>Archaea</taxon>
        <taxon>Thermoproteota</taxon>
        <taxon>Thermoprotei</taxon>
        <taxon>Sulfolobales</taxon>
        <taxon>Sulfolobaceae</taxon>
        <taxon>Acidianus</taxon>
    </lineage>
</organism>
<proteinExistence type="inferred from homology"/>
<dbReference type="Gene3D" id="3.30.230.10">
    <property type="match status" value="1"/>
</dbReference>
<comment type="catalytic activity">
    <reaction evidence="1">
        <text>(R)-pantoate + ATP = (R)-4-phosphopantoate + ADP + H(+)</text>
        <dbReference type="Rhea" id="RHEA:28246"/>
        <dbReference type="ChEBI" id="CHEBI:15378"/>
        <dbReference type="ChEBI" id="CHEBI:15980"/>
        <dbReference type="ChEBI" id="CHEBI:30616"/>
        <dbReference type="ChEBI" id="CHEBI:61294"/>
        <dbReference type="ChEBI" id="CHEBI:456216"/>
        <dbReference type="EC" id="2.7.1.169"/>
    </reaction>
</comment>
<dbReference type="Pfam" id="PF00288">
    <property type="entry name" value="GHMP_kinases_N"/>
    <property type="match status" value="1"/>
</dbReference>
<dbReference type="HAMAP" id="MF_02223">
    <property type="entry name" value="Pantoate_kinase"/>
    <property type="match status" value="1"/>
</dbReference>
<dbReference type="SUPFAM" id="SSF54211">
    <property type="entry name" value="Ribosomal protein S5 domain 2-like"/>
    <property type="match status" value="1"/>
</dbReference>
<dbReference type="InterPro" id="IPR014721">
    <property type="entry name" value="Ribsml_uS5_D2-typ_fold_subgr"/>
</dbReference>
<sequence length="245" mass="27392">MIEVLVPISISGIWYPKISNNFENSGSIGLTMVLEPYTLFEIKRGEPEIVFNNKKINFPNLDYLKQKLGSLTLSVNSEIPLGFGYGMSGSISLAYALGSVELLGKNEDEAIKIAHESEVINGNGLGDVISQYYGGGLVYRKEPGYRGKVEIIDIEWKRICSKPIESISTKSIIKDSTLALDYINAFLSNRTIENFFELSRKFNESLGFKSPYPKSFRKKGLIVKLEDCNESWITHNPAKKGAYVI</sequence>
<evidence type="ECO:0000256" key="1">
    <source>
        <dbReference type="HAMAP-Rule" id="MF_02223"/>
    </source>
</evidence>
<dbReference type="GO" id="GO:0005524">
    <property type="term" value="F:ATP binding"/>
    <property type="evidence" value="ECO:0007669"/>
    <property type="project" value="UniProtKB-KW"/>
</dbReference>
<comment type="pathway">
    <text evidence="1">Cofactor biosynthesis; coenzyme A biosynthesis.</text>
</comment>
<feature type="domain" description="GHMP kinase N-terminal" evidence="2">
    <location>
        <begin position="62"/>
        <end position="135"/>
    </location>
</feature>
<dbReference type="GO" id="GO:0016301">
    <property type="term" value="F:kinase activity"/>
    <property type="evidence" value="ECO:0007669"/>
    <property type="project" value="UniProtKB-UniRule"/>
</dbReference>
<dbReference type="InterPro" id="IPR012043">
    <property type="entry name" value="PoK"/>
</dbReference>
<evidence type="ECO:0000313" key="3">
    <source>
        <dbReference type="EMBL" id="ARM75125.1"/>
    </source>
</evidence>
<keyword evidence="1 3" id="KW-0418">Kinase</keyword>
<comment type="similarity">
    <text evidence="1">Belongs to the GHMP kinase family. PoK subfamily.</text>
</comment>
<keyword evidence="1" id="KW-0173">Coenzyme A biosynthesis</keyword>
<dbReference type="UniPathway" id="UPA00241"/>
<dbReference type="GO" id="GO:0015937">
    <property type="term" value="P:coenzyme A biosynthetic process"/>
    <property type="evidence" value="ECO:0007669"/>
    <property type="project" value="UniProtKB-UniRule"/>
</dbReference>
<protein>
    <recommendedName>
        <fullName evidence="1">Pantoate kinase</fullName>
        <shortName evidence="1">PoK</shortName>
        <ecNumber evidence="1">2.7.1.169</ecNumber>
    </recommendedName>
</protein>
<dbReference type="InterPro" id="IPR020568">
    <property type="entry name" value="Ribosomal_Su5_D2-typ_SF"/>
</dbReference>
<dbReference type="Proteomes" id="UP000193404">
    <property type="component" value="Chromosome"/>
</dbReference>
<dbReference type="InterPro" id="IPR006204">
    <property type="entry name" value="GHMP_kinase_N_dom"/>
</dbReference>
<dbReference type="PANTHER" id="PTHR42282:SF1">
    <property type="entry name" value="PANTOATE KINASE"/>
    <property type="match status" value="1"/>
</dbReference>
<evidence type="ECO:0000259" key="2">
    <source>
        <dbReference type="Pfam" id="PF00288"/>
    </source>
</evidence>
<dbReference type="STRING" id="282676.B6F84_03150"/>
<dbReference type="EMBL" id="CP020477">
    <property type="protein sequence ID" value="ARM75125.1"/>
    <property type="molecule type" value="Genomic_DNA"/>
</dbReference>
<comment type="function">
    <text evidence="1">Phosphorylates (R)-pantoate to form (R)-4-phosphopantoate in the CoA biosynthesis pathway.</text>
</comment>
<evidence type="ECO:0000313" key="4">
    <source>
        <dbReference type="Proteomes" id="UP000193404"/>
    </source>
</evidence>
<dbReference type="KEGG" id="aman:B6F84_03150"/>
<name>A0A1W6JY05_9CREN</name>
<dbReference type="AlphaFoldDB" id="A0A1W6JY05"/>
<keyword evidence="1" id="KW-0067">ATP-binding</keyword>
<reference evidence="3 4" key="1">
    <citation type="submission" date="2017-03" db="EMBL/GenBank/DDBJ databases">
        <title>Sulfur activation and transportation mechanism of thermophilic Archaea Acidianus manzaensis YN-25.</title>
        <authorList>
            <person name="Ma Y."/>
            <person name="Yang Y."/>
            <person name="Xia J."/>
        </authorList>
    </citation>
    <scope>NUCLEOTIDE SEQUENCE [LARGE SCALE GENOMIC DNA]</scope>
    <source>
        <strain evidence="3 4">YN-25</strain>
    </source>
</reference>
<dbReference type="PANTHER" id="PTHR42282">
    <property type="entry name" value="PANTOATE KINASE-RELATED"/>
    <property type="match status" value="1"/>
</dbReference>
<keyword evidence="4" id="KW-1185">Reference proteome</keyword>
<accession>A0A1W6JY05</accession>
<dbReference type="PIRSF" id="PIRSF016896">
    <property type="entry name" value="GHMP_arc_MJ0969"/>
    <property type="match status" value="1"/>
</dbReference>
<gene>
    <name evidence="3" type="ORF">B6F84_03150</name>
</gene>
<keyword evidence="1" id="KW-0808">Transferase</keyword>